<feature type="binding site" evidence="15">
    <location>
        <begin position="17"/>
        <end position="20"/>
    </location>
    <ligand>
        <name>NADP(+)</name>
        <dbReference type="ChEBI" id="CHEBI:58349"/>
    </ligand>
</feature>
<evidence type="ECO:0000259" key="17">
    <source>
        <dbReference type="SMART" id="SM00859"/>
    </source>
</evidence>
<feature type="binding site" evidence="15">
    <location>
        <position position="165"/>
    </location>
    <ligand>
        <name>substrate</name>
    </ligand>
</feature>
<dbReference type="Pfam" id="PF01118">
    <property type="entry name" value="Semialdhyde_dh"/>
    <property type="match status" value="1"/>
</dbReference>
<keyword evidence="12 15" id="KW-0457">Lysine biosynthesis</keyword>
<dbReference type="Proteomes" id="UP000292118">
    <property type="component" value="Chromosome"/>
</dbReference>
<keyword evidence="10 15" id="KW-0220">Diaminopimelate biosynthesis</keyword>
<keyword evidence="11 15" id="KW-0560">Oxidoreductase</keyword>
<dbReference type="GO" id="GO:0009097">
    <property type="term" value="P:isoleucine biosynthetic process"/>
    <property type="evidence" value="ECO:0007669"/>
    <property type="project" value="UniProtKB-UniRule"/>
</dbReference>
<comment type="pathway">
    <text evidence="3 15">Amino-acid biosynthesis; L-threonine biosynthesis; L-threonine from L-aspartate: step 2/5.</text>
</comment>
<dbReference type="SUPFAM" id="SSF51735">
    <property type="entry name" value="NAD(P)-binding Rossmann-fold domains"/>
    <property type="match status" value="1"/>
</dbReference>
<feature type="binding site" evidence="15">
    <location>
        <position position="334"/>
    </location>
    <ligand>
        <name>NADP(+)</name>
        <dbReference type="ChEBI" id="CHEBI:58349"/>
    </ligand>
</feature>
<dbReference type="NCBIfam" id="TIGR01296">
    <property type="entry name" value="asd_B"/>
    <property type="match status" value="1"/>
</dbReference>
<dbReference type="OrthoDB" id="9805684at2"/>
<comment type="function">
    <text evidence="15">Catalyzes the NADPH-dependent formation of L-aspartate-semialdehyde (L-ASA) by the reductive dephosphorylation of L-aspartyl-4-phosphate.</text>
</comment>
<dbReference type="EC" id="1.2.1.11" evidence="6 15"/>
<dbReference type="GO" id="GO:0019877">
    <property type="term" value="P:diaminopimelate biosynthetic process"/>
    <property type="evidence" value="ECO:0007669"/>
    <property type="project" value="UniProtKB-UniRule"/>
</dbReference>
<dbReference type="GO" id="GO:0046983">
    <property type="term" value="F:protein dimerization activity"/>
    <property type="evidence" value="ECO:0007669"/>
    <property type="project" value="InterPro"/>
</dbReference>
<evidence type="ECO:0000256" key="3">
    <source>
        <dbReference type="ARBA" id="ARBA00005097"/>
    </source>
</evidence>
<dbReference type="Gene3D" id="3.40.50.720">
    <property type="entry name" value="NAD(P)-binding Rossmann-like Domain"/>
    <property type="match status" value="1"/>
</dbReference>
<protein>
    <recommendedName>
        <fullName evidence="6 15">Aspartate-semialdehyde dehydrogenase</fullName>
        <shortName evidence="15">ASA dehydrogenase</shortName>
        <shortName evidence="15">ASADH</shortName>
        <ecNumber evidence="6 15">1.2.1.11</ecNumber>
    </recommendedName>
    <alternativeName>
        <fullName evidence="15">Aspartate-beta-semialdehyde dehydrogenase</fullName>
    </alternativeName>
</protein>
<dbReference type="InterPro" id="IPR012080">
    <property type="entry name" value="Asp_semialdehyde_DH"/>
</dbReference>
<accession>A0A4P6F4Y3</accession>
<dbReference type="Gene3D" id="3.30.360.10">
    <property type="entry name" value="Dihydrodipicolinate Reductase, domain 2"/>
    <property type="match status" value="1"/>
</dbReference>
<evidence type="ECO:0000256" key="13">
    <source>
        <dbReference type="ARBA" id="ARBA00023167"/>
    </source>
</evidence>
<evidence type="ECO:0000256" key="8">
    <source>
        <dbReference type="ARBA" id="ARBA00022697"/>
    </source>
</evidence>
<dbReference type="Pfam" id="PF02774">
    <property type="entry name" value="Semialdhyde_dhC"/>
    <property type="match status" value="1"/>
</dbReference>
<dbReference type="GO" id="GO:0051287">
    <property type="term" value="F:NAD binding"/>
    <property type="evidence" value="ECO:0007669"/>
    <property type="project" value="InterPro"/>
</dbReference>
<dbReference type="InterPro" id="IPR012280">
    <property type="entry name" value="Semialdhyde_DH_dimer_dom"/>
</dbReference>
<dbReference type="NCBIfam" id="NF011456">
    <property type="entry name" value="PRK14874.1"/>
    <property type="match status" value="1"/>
</dbReference>
<evidence type="ECO:0000256" key="16">
    <source>
        <dbReference type="PIRSR" id="PIRSR000148-1"/>
    </source>
</evidence>
<evidence type="ECO:0000313" key="19">
    <source>
        <dbReference type="Proteomes" id="UP000292118"/>
    </source>
</evidence>
<evidence type="ECO:0000256" key="9">
    <source>
        <dbReference type="ARBA" id="ARBA00022857"/>
    </source>
</evidence>
<dbReference type="GO" id="GO:0071266">
    <property type="term" value="P:'de novo' L-methionine biosynthetic process"/>
    <property type="evidence" value="ECO:0007669"/>
    <property type="project" value="UniProtKB-UniRule"/>
</dbReference>
<evidence type="ECO:0000313" key="18">
    <source>
        <dbReference type="EMBL" id="QAY69803.1"/>
    </source>
</evidence>
<reference evidence="18 19" key="1">
    <citation type="submission" date="2019-01" db="EMBL/GenBank/DDBJ databases">
        <title>Genome sequencing of strain FW10M-9.</title>
        <authorList>
            <person name="Heo J."/>
            <person name="Kim S.-J."/>
            <person name="Kim J.-S."/>
            <person name="Hong S.-B."/>
            <person name="Kwon S.-W."/>
        </authorList>
    </citation>
    <scope>NUCLEOTIDE SEQUENCE [LARGE SCALE GENOMIC DNA]</scope>
    <source>
        <strain evidence="18 19">FW10M-9</strain>
    </source>
</reference>
<dbReference type="HAMAP" id="MF_02121">
    <property type="entry name" value="ASADH"/>
    <property type="match status" value="1"/>
</dbReference>
<feature type="binding site" evidence="15">
    <location>
        <begin position="168"/>
        <end position="169"/>
    </location>
    <ligand>
        <name>NADP(+)</name>
        <dbReference type="ChEBI" id="CHEBI:58349"/>
    </ligand>
</feature>
<name>A0A4P6F4Y3_9MICO</name>
<evidence type="ECO:0000256" key="7">
    <source>
        <dbReference type="ARBA" id="ARBA00022605"/>
    </source>
</evidence>
<dbReference type="InterPro" id="IPR005986">
    <property type="entry name" value="Asp_semialdehyde_DH_beta"/>
</dbReference>
<comment type="pathway">
    <text evidence="1 15">Amino-acid biosynthesis; L-methionine biosynthesis via de novo pathway; L-homoserine from L-aspartate: step 2/3.</text>
</comment>
<feature type="binding site" evidence="15">
    <location>
        <position position="108"/>
    </location>
    <ligand>
        <name>phosphate</name>
        <dbReference type="ChEBI" id="CHEBI:43474"/>
    </ligand>
</feature>
<evidence type="ECO:0000256" key="14">
    <source>
        <dbReference type="ARBA" id="ARBA00047891"/>
    </source>
</evidence>
<dbReference type="GO" id="GO:0009088">
    <property type="term" value="P:threonine biosynthetic process"/>
    <property type="evidence" value="ECO:0007669"/>
    <property type="project" value="UniProtKB-UniRule"/>
</dbReference>
<dbReference type="InterPro" id="IPR000534">
    <property type="entry name" value="Semialdehyde_DH_NAD-bd"/>
</dbReference>
<dbReference type="InterPro" id="IPR000319">
    <property type="entry name" value="Asp-semialdehyde_DH_CS"/>
</dbReference>
<dbReference type="PANTHER" id="PTHR46278:SF2">
    <property type="entry name" value="ASPARTATE-SEMIALDEHYDE DEHYDROGENASE"/>
    <property type="match status" value="1"/>
</dbReference>
<sequence length="366" mass="37976">MAQINTEGVNVAVVGATGQVGAVMRRLLEERDFPVKEIRFFASARSAGTTLPFAGYDVVVEDVALADADSLADVDIALFSAGGGTSKEHAPRFAEAGAVVVDNSSAWRRDPQVPLVVSEVNPDAIAEAELGIIANPNCTTMAAMPVLKPLADAAGLERLRITTFQAVSGSGLAGVSELADQVRAAVSQDFERLTHDGSAVEFPAPVKYVAPIAFDVVALAGSIVDDGSNETDEEQKLRNESRKILSLPDLAVAGTCVRVPVFTGHSLSVHAEFANPITPEQATALLASAPGVQLVDVPTPLAAAGVDPSLVGRIRQDQSVPDGRGLVLFVSNDNLRKGAALNAIQIAELVAADIAELSTLEAADEA</sequence>
<dbReference type="GO" id="GO:0004073">
    <property type="term" value="F:aspartate-semialdehyde dehydrogenase activity"/>
    <property type="evidence" value="ECO:0007669"/>
    <property type="project" value="UniProtKB-UniRule"/>
</dbReference>
<comment type="pathway">
    <text evidence="2 15">Amino-acid biosynthesis; L-lysine biosynthesis via DAP pathway; (S)-tetrahydrodipicolinate from L-aspartate: step 2/4.</text>
</comment>
<feature type="domain" description="Semialdehyde dehydrogenase NAD-binding" evidence="17">
    <location>
        <begin position="10"/>
        <end position="128"/>
    </location>
</feature>
<dbReference type="PROSITE" id="PS01103">
    <property type="entry name" value="ASD"/>
    <property type="match status" value="1"/>
</dbReference>
<keyword evidence="19" id="KW-1185">Reference proteome</keyword>
<feature type="binding site" evidence="15">
    <location>
        <begin position="45"/>
        <end position="46"/>
    </location>
    <ligand>
        <name>NADP(+)</name>
        <dbReference type="ChEBI" id="CHEBI:58349"/>
    </ligand>
</feature>
<evidence type="ECO:0000256" key="6">
    <source>
        <dbReference type="ARBA" id="ARBA00013120"/>
    </source>
</evidence>
<feature type="active site" description="Acyl-thioester intermediate" evidence="15 16">
    <location>
        <position position="138"/>
    </location>
</feature>
<evidence type="ECO:0000256" key="4">
    <source>
        <dbReference type="ARBA" id="ARBA00010584"/>
    </source>
</evidence>
<evidence type="ECO:0000256" key="2">
    <source>
        <dbReference type="ARBA" id="ARBA00005076"/>
    </source>
</evidence>
<dbReference type="UniPathway" id="UPA00034">
    <property type="reaction ID" value="UER00016"/>
</dbReference>
<keyword evidence="13 15" id="KW-0486">Methionine biosynthesis</keyword>
<dbReference type="SUPFAM" id="SSF55347">
    <property type="entry name" value="Glyceraldehyde-3-phosphate dehydrogenase-like, C-terminal domain"/>
    <property type="match status" value="1"/>
</dbReference>
<dbReference type="InterPro" id="IPR036291">
    <property type="entry name" value="NAD(P)-bd_dom_sf"/>
</dbReference>
<keyword evidence="7 15" id="KW-0028">Amino-acid biosynthesis</keyword>
<organism evidence="18 19">
    <name type="scientific">Xylanimonas protaetiae</name>
    <dbReference type="NCBI Taxonomy" id="2509457"/>
    <lineage>
        <taxon>Bacteria</taxon>
        <taxon>Bacillati</taxon>
        <taxon>Actinomycetota</taxon>
        <taxon>Actinomycetes</taxon>
        <taxon>Micrococcales</taxon>
        <taxon>Promicromonosporaceae</taxon>
        <taxon>Xylanimonas</taxon>
    </lineage>
</organism>
<feature type="binding site" evidence="15">
    <location>
        <position position="258"/>
    </location>
    <ligand>
        <name>substrate</name>
    </ligand>
</feature>
<evidence type="ECO:0000256" key="10">
    <source>
        <dbReference type="ARBA" id="ARBA00022915"/>
    </source>
</evidence>
<keyword evidence="8 15" id="KW-0791">Threonine biosynthesis</keyword>
<comment type="similarity">
    <text evidence="4 15">Belongs to the aspartate-semialdehyde dehydrogenase family.</text>
</comment>
<feature type="active site" description="Proton acceptor" evidence="15 16">
    <location>
        <position position="265"/>
    </location>
</feature>
<dbReference type="PIRSF" id="PIRSF000148">
    <property type="entry name" value="ASA_dh"/>
    <property type="match status" value="1"/>
</dbReference>
<dbReference type="AlphaFoldDB" id="A0A4P6F4Y3"/>
<evidence type="ECO:0000256" key="15">
    <source>
        <dbReference type="HAMAP-Rule" id="MF_02121"/>
    </source>
</evidence>
<dbReference type="EMBL" id="CP035493">
    <property type="protein sequence ID" value="QAY69803.1"/>
    <property type="molecule type" value="Genomic_DNA"/>
</dbReference>
<gene>
    <name evidence="15" type="primary">asd</name>
    <name evidence="18" type="ORF">ET471_06925</name>
</gene>
<keyword evidence="9 15" id="KW-0521">NADP</keyword>
<dbReference type="KEGG" id="xya:ET471_06925"/>
<evidence type="ECO:0000256" key="1">
    <source>
        <dbReference type="ARBA" id="ARBA00005021"/>
    </source>
</evidence>
<dbReference type="CDD" id="cd02316">
    <property type="entry name" value="VcASADH2_like_N"/>
    <property type="match status" value="1"/>
</dbReference>
<dbReference type="UniPathway" id="UPA00050">
    <property type="reaction ID" value="UER00463"/>
</dbReference>
<evidence type="ECO:0000256" key="5">
    <source>
        <dbReference type="ARBA" id="ARBA00011738"/>
    </source>
</evidence>
<dbReference type="RefSeq" id="WP_129187193.1">
    <property type="nucleotide sequence ID" value="NZ_CP035493.1"/>
</dbReference>
<evidence type="ECO:0000256" key="11">
    <source>
        <dbReference type="ARBA" id="ARBA00023002"/>
    </source>
</evidence>
<dbReference type="CDD" id="cd18131">
    <property type="entry name" value="ASADH_C_bac_euk_like"/>
    <property type="match status" value="1"/>
</dbReference>
<evidence type="ECO:0000256" key="12">
    <source>
        <dbReference type="ARBA" id="ARBA00023154"/>
    </source>
</evidence>
<dbReference type="SMART" id="SM00859">
    <property type="entry name" value="Semialdhyde_dh"/>
    <property type="match status" value="1"/>
</dbReference>
<comment type="catalytic activity">
    <reaction evidence="14 15">
        <text>L-aspartate 4-semialdehyde + phosphate + NADP(+) = 4-phospho-L-aspartate + NADPH + H(+)</text>
        <dbReference type="Rhea" id="RHEA:24284"/>
        <dbReference type="ChEBI" id="CHEBI:15378"/>
        <dbReference type="ChEBI" id="CHEBI:43474"/>
        <dbReference type="ChEBI" id="CHEBI:57535"/>
        <dbReference type="ChEBI" id="CHEBI:57783"/>
        <dbReference type="ChEBI" id="CHEBI:58349"/>
        <dbReference type="ChEBI" id="CHEBI:537519"/>
        <dbReference type="EC" id="1.2.1.11"/>
    </reaction>
</comment>
<dbReference type="PANTHER" id="PTHR46278">
    <property type="entry name" value="DEHYDROGENASE, PUTATIVE-RELATED"/>
    <property type="match status" value="1"/>
</dbReference>
<dbReference type="GO" id="GO:0050661">
    <property type="term" value="F:NADP binding"/>
    <property type="evidence" value="ECO:0007669"/>
    <property type="project" value="UniProtKB-UniRule"/>
</dbReference>
<comment type="subunit">
    <text evidence="5 15">Homodimer.</text>
</comment>
<dbReference type="UniPathway" id="UPA00051">
    <property type="reaction ID" value="UER00464"/>
</dbReference>
<proteinExistence type="inferred from homology"/>
<comment type="caution">
    <text evidence="15">Lacks conserved residue(s) required for the propagation of feature annotation.</text>
</comment>
<dbReference type="GO" id="GO:0009089">
    <property type="term" value="P:lysine biosynthetic process via diaminopimelate"/>
    <property type="evidence" value="ECO:0007669"/>
    <property type="project" value="UniProtKB-UniRule"/>
</dbReference>